<feature type="repeat" description="WD" evidence="1">
    <location>
        <begin position="129"/>
        <end position="170"/>
    </location>
</feature>
<evidence type="ECO:0000313" key="4">
    <source>
        <dbReference type="Proteomes" id="UP001217089"/>
    </source>
</evidence>
<dbReference type="SUPFAM" id="SSF50978">
    <property type="entry name" value="WD40 repeat-like"/>
    <property type="match status" value="1"/>
</dbReference>
<name>A0ABQ9EGV6_TEGGR</name>
<dbReference type="Pfam" id="PF12937">
    <property type="entry name" value="F-box-like"/>
    <property type="match status" value="1"/>
</dbReference>
<organism evidence="3 4">
    <name type="scientific">Tegillarca granosa</name>
    <name type="common">Malaysian cockle</name>
    <name type="synonym">Anadara granosa</name>
    <dbReference type="NCBI Taxonomy" id="220873"/>
    <lineage>
        <taxon>Eukaryota</taxon>
        <taxon>Metazoa</taxon>
        <taxon>Spiralia</taxon>
        <taxon>Lophotrochozoa</taxon>
        <taxon>Mollusca</taxon>
        <taxon>Bivalvia</taxon>
        <taxon>Autobranchia</taxon>
        <taxon>Pteriomorphia</taxon>
        <taxon>Arcoida</taxon>
        <taxon>Arcoidea</taxon>
        <taxon>Arcidae</taxon>
        <taxon>Tegillarca</taxon>
    </lineage>
</organism>
<evidence type="ECO:0000256" key="1">
    <source>
        <dbReference type="PROSITE-ProRule" id="PRU00221"/>
    </source>
</evidence>
<gene>
    <name evidence="3" type="ORF">KUTeg_018107</name>
</gene>
<comment type="caution">
    <text evidence="3">The sequence shown here is derived from an EMBL/GenBank/DDBJ whole genome shotgun (WGS) entry which is preliminary data.</text>
</comment>
<dbReference type="InterPro" id="IPR001680">
    <property type="entry name" value="WD40_rpt"/>
</dbReference>
<dbReference type="InterPro" id="IPR015943">
    <property type="entry name" value="WD40/YVTN_repeat-like_dom_sf"/>
</dbReference>
<sequence>MDKIWEVCEEYGCMVGETPFSVEKSTYSDHNNKAEKRVQVTNEMTAADWQVLLDPLLLHIFGYLSPQEVVRCSQTCLTWYRVALDESLWKQHVYRTWNITGDLAPGTESWYSEYKRLICNVPSECYLELKDHKDEVLDVTFSHDGQHFCTTSKDATVKVWKFHKDGTVSIRFQDNLLLKLGWNLTQYSVFNRTDTLLLVCGVKISGVLPSLDPNPETYTPMGFGAVYNMNNFQLLCVMVMDPPHLFADWFDDHTCVGGYQDGAAGIFKVNSYKIIMTFTISDREEYTEDKAGEVICTFEGDSRRAMNLLVVKVPKTLINNLRSNNNGLTTHTKRVQAEKMSKENGKDKIQSDISLDNLEKLLVFVTGAHHDKLAFYEVKNIANSNNNNNKKSILSDSKRNKTTVSAAAASRKSSRQKVDKPLHIVKQLFINSRPCVVTEDLEYPSLLEDLEIQVVDLNTCTLVQNFKLGGHKAYSDFPAWYICLDASPFYVVSGSEEALAYVWDKHYQCRLKTLQHLEGVVNGVAFNPADPETIVTVGDDLKIMIWCSKNRLKKLSQTCNRGKHLLLMR</sequence>
<dbReference type="Proteomes" id="UP001217089">
    <property type="component" value="Unassembled WGS sequence"/>
</dbReference>
<evidence type="ECO:0000313" key="3">
    <source>
        <dbReference type="EMBL" id="KAJ8304524.1"/>
    </source>
</evidence>
<dbReference type="InterPro" id="IPR036047">
    <property type="entry name" value="F-box-like_dom_sf"/>
</dbReference>
<keyword evidence="1" id="KW-0853">WD repeat</keyword>
<dbReference type="SMART" id="SM00320">
    <property type="entry name" value="WD40"/>
    <property type="match status" value="3"/>
</dbReference>
<dbReference type="InterPro" id="IPR042508">
    <property type="entry name" value="FBXW5"/>
</dbReference>
<dbReference type="Pfam" id="PF00400">
    <property type="entry name" value="WD40"/>
    <property type="match status" value="1"/>
</dbReference>
<dbReference type="InterPro" id="IPR001810">
    <property type="entry name" value="F-box_dom"/>
</dbReference>
<feature type="domain" description="F-box" evidence="2">
    <location>
        <begin position="55"/>
        <end position="93"/>
    </location>
</feature>
<evidence type="ECO:0000259" key="2">
    <source>
        <dbReference type="Pfam" id="PF12937"/>
    </source>
</evidence>
<reference evidence="3 4" key="1">
    <citation type="submission" date="2022-12" db="EMBL/GenBank/DDBJ databases">
        <title>Chromosome-level genome of Tegillarca granosa.</title>
        <authorList>
            <person name="Kim J."/>
        </authorList>
    </citation>
    <scope>NUCLEOTIDE SEQUENCE [LARGE SCALE GENOMIC DNA]</scope>
    <source>
        <strain evidence="3">Teg-2019</strain>
        <tissue evidence="3">Adductor muscle</tissue>
    </source>
</reference>
<accession>A0ABQ9EGV6</accession>
<dbReference type="PANTHER" id="PTHR20995:SF17">
    <property type="entry name" value="F-BOX_WD REPEAT-CONTAINING PROTEIN 5"/>
    <property type="match status" value="1"/>
</dbReference>
<dbReference type="Gene3D" id="2.130.10.10">
    <property type="entry name" value="YVTN repeat-like/Quinoprotein amine dehydrogenase"/>
    <property type="match status" value="2"/>
</dbReference>
<protein>
    <recommendedName>
        <fullName evidence="2">F-box domain-containing protein</fullName>
    </recommendedName>
</protein>
<dbReference type="SUPFAM" id="SSF81383">
    <property type="entry name" value="F-box domain"/>
    <property type="match status" value="1"/>
</dbReference>
<dbReference type="PANTHER" id="PTHR20995">
    <property type="entry name" value="F-BOX/WD REPEAT-CONTAINING PROTEIN 5"/>
    <property type="match status" value="1"/>
</dbReference>
<keyword evidence="4" id="KW-1185">Reference proteome</keyword>
<dbReference type="EMBL" id="JARBDR010000903">
    <property type="protein sequence ID" value="KAJ8304524.1"/>
    <property type="molecule type" value="Genomic_DNA"/>
</dbReference>
<proteinExistence type="predicted"/>
<dbReference type="InterPro" id="IPR036322">
    <property type="entry name" value="WD40_repeat_dom_sf"/>
</dbReference>
<dbReference type="PROSITE" id="PS50082">
    <property type="entry name" value="WD_REPEATS_2"/>
    <property type="match status" value="1"/>
</dbReference>
<dbReference type="Gene3D" id="1.20.1280.50">
    <property type="match status" value="1"/>
</dbReference>
<dbReference type="PROSITE" id="PS50294">
    <property type="entry name" value="WD_REPEATS_REGION"/>
    <property type="match status" value="1"/>
</dbReference>